<sequence length="235" mass="24537">MLGGWRRGRHADHRCGVGCSAAACGRGAGRCALAIFFPFYWFALCVESVGKPGYIALVVVLVVAVPVVAALVLAMQGSRTVHKIVVDAYGPLVPDSGAGAPAHRIRVLGTVLVTAGVALSVSATAVAFTAPLYRPVLLVVGLLVTLAPVLLGVLLTRVTDVCSARRRNVGSYLIVPTASGFAVAEYSSGTGVVGMLFGALVFGSIVLLVIAVLVVREFTGDWDRPRREQKRAVSR</sequence>
<feature type="transmembrane region" description="Helical" evidence="1">
    <location>
        <begin position="136"/>
        <end position="157"/>
    </location>
</feature>
<dbReference type="RefSeq" id="WP_223165531.1">
    <property type="nucleotide sequence ID" value="NZ_VSRL01000072.1"/>
</dbReference>
<evidence type="ECO:0000313" key="3">
    <source>
        <dbReference type="Proteomes" id="UP001515943"/>
    </source>
</evidence>
<name>A0ABX1FJ97_9PSEU</name>
<evidence type="ECO:0000256" key="1">
    <source>
        <dbReference type="SAM" id="Phobius"/>
    </source>
</evidence>
<feature type="transmembrane region" description="Helical" evidence="1">
    <location>
        <begin position="192"/>
        <end position="215"/>
    </location>
</feature>
<feature type="transmembrane region" description="Helical" evidence="1">
    <location>
        <begin position="54"/>
        <end position="74"/>
    </location>
</feature>
<feature type="transmembrane region" description="Helical" evidence="1">
    <location>
        <begin position="107"/>
        <end position="130"/>
    </location>
</feature>
<dbReference type="Proteomes" id="UP001515943">
    <property type="component" value="Unassembled WGS sequence"/>
</dbReference>
<keyword evidence="1" id="KW-0472">Membrane</keyword>
<organism evidence="2 3">
    <name type="scientific">Lentzea indica</name>
    <dbReference type="NCBI Taxonomy" id="2604800"/>
    <lineage>
        <taxon>Bacteria</taxon>
        <taxon>Bacillati</taxon>
        <taxon>Actinomycetota</taxon>
        <taxon>Actinomycetes</taxon>
        <taxon>Pseudonocardiales</taxon>
        <taxon>Pseudonocardiaceae</taxon>
        <taxon>Lentzea</taxon>
    </lineage>
</organism>
<evidence type="ECO:0000313" key="2">
    <source>
        <dbReference type="EMBL" id="NKE59058.1"/>
    </source>
</evidence>
<gene>
    <name evidence="2" type="ORF">FXN61_20480</name>
</gene>
<dbReference type="EMBL" id="VSRL01000072">
    <property type="protein sequence ID" value="NKE59058.1"/>
    <property type="molecule type" value="Genomic_DNA"/>
</dbReference>
<reference evidence="2 3" key="1">
    <citation type="submission" date="2019-08" db="EMBL/GenBank/DDBJ databases">
        <title>Lentzea from Indian Himalayas.</title>
        <authorList>
            <person name="Mandal S."/>
            <person name="Mallick Gupta A."/>
            <person name="Maiti P.K."/>
            <person name="Sarkar J."/>
            <person name="Mandal S."/>
        </authorList>
    </citation>
    <scope>NUCLEOTIDE SEQUENCE [LARGE SCALE GENOMIC DNA]</scope>
    <source>
        <strain evidence="2 3">PSKA42</strain>
    </source>
</reference>
<keyword evidence="3" id="KW-1185">Reference proteome</keyword>
<feature type="transmembrane region" description="Helical" evidence="1">
    <location>
        <begin position="21"/>
        <end position="42"/>
    </location>
</feature>
<comment type="caution">
    <text evidence="2">The sequence shown here is derived from an EMBL/GenBank/DDBJ whole genome shotgun (WGS) entry which is preliminary data.</text>
</comment>
<accession>A0ABX1FJ97</accession>
<keyword evidence="1" id="KW-1133">Transmembrane helix</keyword>
<keyword evidence="1" id="KW-0812">Transmembrane</keyword>
<proteinExistence type="predicted"/>
<protein>
    <submittedName>
        <fullName evidence="2">Uncharacterized protein</fullName>
    </submittedName>
</protein>
<feature type="transmembrane region" description="Helical" evidence="1">
    <location>
        <begin position="169"/>
        <end position="186"/>
    </location>
</feature>